<dbReference type="Pfam" id="PF22700">
    <property type="entry name" value="MVD-like_N"/>
    <property type="match status" value="1"/>
</dbReference>
<evidence type="ECO:0000259" key="9">
    <source>
        <dbReference type="Pfam" id="PF22700"/>
    </source>
</evidence>
<dbReference type="PANTHER" id="PTHR10977:SF3">
    <property type="entry name" value="DIPHOSPHOMEVALONATE DECARBOXYLASE"/>
    <property type="match status" value="1"/>
</dbReference>
<protein>
    <recommendedName>
        <fullName evidence="2">diphosphomevalonate decarboxylase</fullName>
        <ecNumber evidence="2">4.1.1.33</ecNumber>
    </recommendedName>
</protein>
<sequence length="321" mass="35648">MENRFMNKTVRAHTNIALIKYWGKKDNELKIPHNSSLSLTLDQFYTETSVDYDSALTEDVFILDGVLVEGKEKDRVVWYMNALRECYDIPSFARIHSTNAVPKAAGLASSASAFAALAKAATLHLNLSDEEVSRCARLGSGSASRSIYGGFVRWNRGTGDLDSFAQPIAMNPWPEFRMIVCILNDQEKPFLSSQAMNTTVESSVYYPAWVEQTEKDIVLLEQALKDHDIWTVGAIAQGNALRMHASLMAVNMWYFEPQTVEIMNKVRTLQKSIPAFFTMDAGPNVKIMTTSDHVDAILNELEGINTVVCAPGVGVSVHDSL</sequence>
<dbReference type="EMBL" id="ACLK02000002">
    <property type="protein sequence ID" value="EFY08741.1"/>
    <property type="molecule type" value="Genomic_DNA"/>
</dbReference>
<feature type="domain" description="Mvd1 C-terminal" evidence="8">
    <location>
        <begin position="178"/>
        <end position="302"/>
    </location>
</feature>
<dbReference type="InterPro" id="IPR053859">
    <property type="entry name" value="MVD-like_N"/>
</dbReference>
<dbReference type="AlphaFoldDB" id="E7FX93"/>
<evidence type="ECO:0000256" key="3">
    <source>
        <dbReference type="ARBA" id="ARBA00022516"/>
    </source>
</evidence>
<dbReference type="EC" id="4.1.1.33" evidence="2"/>
<keyword evidence="3" id="KW-0444">Lipid biosynthesis</keyword>
<name>E7FX93_ERYRH</name>
<feature type="domain" description="Diphosphomevalonate decarboxylase-like N-terminal" evidence="9">
    <location>
        <begin position="12"/>
        <end position="165"/>
    </location>
</feature>
<keyword evidence="7 10" id="KW-0456">Lyase</keyword>
<dbReference type="InterPro" id="IPR029765">
    <property type="entry name" value="Mev_diP_decarb"/>
</dbReference>
<evidence type="ECO:0000256" key="7">
    <source>
        <dbReference type="ARBA" id="ARBA00023239"/>
    </source>
</evidence>
<accession>E7FX93</accession>
<evidence type="ECO:0000313" key="10">
    <source>
        <dbReference type="EMBL" id="EFY08741.1"/>
    </source>
</evidence>
<evidence type="ECO:0000256" key="2">
    <source>
        <dbReference type="ARBA" id="ARBA00012296"/>
    </source>
</evidence>
<dbReference type="Gene3D" id="3.30.230.10">
    <property type="match status" value="1"/>
</dbReference>
<evidence type="ECO:0000256" key="6">
    <source>
        <dbReference type="ARBA" id="ARBA00023098"/>
    </source>
</evidence>
<keyword evidence="6" id="KW-0443">Lipid metabolism</keyword>
<dbReference type="NCBIfam" id="TIGR01240">
    <property type="entry name" value="mevDPdecarb"/>
    <property type="match status" value="1"/>
</dbReference>
<dbReference type="SUPFAM" id="SSF54211">
    <property type="entry name" value="Ribosomal protein S5 domain 2-like"/>
    <property type="match status" value="1"/>
</dbReference>
<comment type="similarity">
    <text evidence="1">Belongs to the diphosphomevalonate decarboxylase family.</text>
</comment>
<evidence type="ECO:0000256" key="4">
    <source>
        <dbReference type="ARBA" id="ARBA00022741"/>
    </source>
</evidence>
<dbReference type="Pfam" id="PF18376">
    <property type="entry name" value="MDD_C"/>
    <property type="match status" value="1"/>
</dbReference>
<evidence type="ECO:0000256" key="5">
    <source>
        <dbReference type="ARBA" id="ARBA00022840"/>
    </source>
</evidence>
<dbReference type="Gene3D" id="3.30.70.890">
    <property type="entry name" value="GHMP kinase, C-terminal domain"/>
    <property type="match status" value="1"/>
</dbReference>
<dbReference type="Proteomes" id="UP000003028">
    <property type="component" value="Unassembled WGS sequence"/>
</dbReference>
<reference evidence="10" key="1">
    <citation type="submission" date="2011-01" db="EMBL/GenBank/DDBJ databases">
        <authorList>
            <person name="Muzny D."/>
            <person name="Qin X."/>
            <person name="Buhay C."/>
            <person name="Dugan-Rocha S."/>
            <person name="Ding Y."/>
            <person name="Chen G."/>
            <person name="Hawes A."/>
            <person name="Holder M."/>
            <person name="Jhangiani S."/>
            <person name="Johnson A."/>
            <person name="Khan Z."/>
            <person name="Li Z."/>
            <person name="Liu W."/>
            <person name="Liu X."/>
            <person name="Perez L."/>
            <person name="Shen H."/>
            <person name="Wang Q."/>
            <person name="Watt J."/>
            <person name="Xi L."/>
            <person name="Xin Y."/>
            <person name="Zhou J."/>
            <person name="Deng J."/>
            <person name="Jiang H."/>
            <person name="Liu Y."/>
            <person name="Qu J."/>
            <person name="Song X.-Z."/>
            <person name="Zhang L."/>
            <person name="Villasana D."/>
            <person name="Johnson A."/>
            <person name="Liu J."/>
            <person name="Liyanage D."/>
            <person name="Lorensuhewa L."/>
            <person name="Robinson T."/>
            <person name="Song A."/>
            <person name="Song B.-B."/>
            <person name="Dinh H."/>
            <person name="Thornton R."/>
            <person name="Coyle M."/>
            <person name="Francisco L."/>
            <person name="Jackson L."/>
            <person name="Javaid M."/>
            <person name="Korchina V."/>
            <person name="Kovar C."/>
            <person name="Mata R."/>
            <person name="Mathew T."/>
            <person name="Ngo R."/>
            <person name="Nguyen L."/>
            <person name="Nguyen N."/>
            <person name="Okwuonu G."/>
            <person name="Ongeri F."/>
            <person name="Pham C."/>
            <person name="Simmons D."/>
            <person name="Wilczek-Boney K."/>
            <person name="Hale W."/>
            <person name="Jakkamsetti A."/>
            <person name="Pham P."/>
            <person name="Ruth R."/>
            <person name="San Lucas F."/>
            <person name="Warren J."/>
            <person name="Zhang J."/>
            <person name="Zhao Z."/>
            <person name="Zhou C."/>
            <person name="Zhu D."/>
            <person name="Lee S."/>
            <person name="Bess C."/>
            <person name="Blankenburg K."/>
            <person name="Forbes L."/>
            <person name="Fu Q."/>
            <person name="Gubbala S."/>
            <person name="Hirani K."/>
            <person name="Jayaseelan J.C."/>
            <person name="Lara F."/>
            <person name="Munidasa M."/>
            <person name="Palculict T."/>
            <person name="Patil S."/>
            <person name="Pu L.-L."/>
            <person name="Saada N."/>
            <person name="Tang L."/>
            <person name="Weissenberger G."/>
            <person name="Zhu Y."/>
            <person name="Hemphill L."/>
            <person name="Shang Y."/>
            <person name="Youmans B."/>
            <person name="Ayvaz T."/>
            <person name="Ross M."/>
            <person name="Santibanez J."/>
            <person name="Aqrawi P."/>
            <person name="Gross S."/>
            <person name="Joshi V."/>
            <person name="Fowler G."/>
            <person name="Nazareth L."/>
            <person name="Reid J."/>
            <person name="Worley K."/>
            <person name="Petrosino J."/>
            <person name="Highlander S."/>
            <person name="Gibbs R."/>
        </authorList>
    </citation>
    <scope>NUCLEOTIDE SEQUENCE [LARGE SCALE GENOMIC DNA]</scope>
    <source>
        <strain evidence="10">ATCC 19414</strain>
    </source>
</reference>
<dbReference type="InterPro" id="IPR041431">
    <property type="entry name" value="Mvd1_C"/>
</dbReference>
<dbReference type="STRING" id="1648.A2I91_01270"/>
<dbReference type="SUPFAM" id="SSF55060">
    <property type="entry name" value="GHMP Kinase, C-terminal domain"/>
    <property type="match status" value="1"/>
</dbReference>
<organism evidence="10 11">
    <name type="scientific">Erysipelothrix rhusiopathiae ATCC 19414</name>
    <dbReference type="NCBI Taxonomy" id="525280"/>
    <lineage>
        <taxon>Bacteria</taxon>
        <taxon>Bacillati</taxon>
        <taxon>Bacillota</taxon>
        <taxon>Erysipelotrichia</taxon>
        <taxon>Erysipelotrichales</taxon>
        <taxon>Erysipelotrichaceae</taxon>
        <taxon>Erysipelothrix</taxon>
    </lineage>
</organism>
<dbReference type="InterPro" id="IPR020568">
    <property type="entry name" value="Ribosomal_Su5_D2-typ_SF"/>
</dbReference>
<dbReference type="GO" id="GO:0004163">
    <property type="term" value="F:diphosphomevalonate decarboxylase activity"/>
    <property type="evidence" value="ECO:0007669"/>
    <property type="project" value="UniProtKB-EC"/>
</dbReference>
<dbReference type="GO" id="GO:0005829">
    <property type="term" value="C:cytosol"/>
    <property type="evidence" value="ECO:0007669"/>
    <property type="project" value="InterPro"/>
</dbReference>
<dbReference type="InterPro" id="IPR005935">
    <property type="entry name" value="Mev_decarb"/>
</dbReference>
<gene>
    <name evidence="10" type="primary">mvaD</name>
    <name evidence="10" type="ORF">HMPREF0357_10848</name>
</gene>
<dbReference type="InterPro" id="IPR014721">
    <property type="entry name" value="Ribsml_uS5_D2-typ_fold_subgr"/>
</dbReference>
<dbReference type="PIRSF" id="PIRSF015950">
    <property type="entry name" value="Mev_P_decrbx"/>
    <property type="match status" value="1"/>
</dbReference>
<dbReference type="PANTHER" id="PTHR10977">
    <property type="entry name" value="DIPHOSPHOMEVALONATE DECARBOXYLASE"/>
    <property type="match status" value="1"/>
</dbReference>
<dbReference type="FunFam" id="3.30.230.10:FF:000072">
    <property type="entry name" value="Diphosphomevalonate decarboxylase"/>
    <property type="match status" value="1"/>
</dbReference>
<dbReference type="InterPro" id="IPR036554">
    <property type="entry name" value="GHMP_kinase_C_sf"/>
</dbReference>
<dbReference type="GO" id="GO:0005524">
    <property type="term" value="F:ATP binding"/>
    <property type="evidence" value="ECO:0007669"/>
    <property type="project" value="UniProtKB-KW"/>
</dbReference>
<evidence type="ECO:0000313" key="11">
    <source>
        <dbReference type="Proteomes" id="UP000003028"/>
    </source>
</evidence>
<dbReference type="GO" id="GO:0019287">
    <property type="term" value="P:isopentenyl diphosphate biosynthetic process, mevalonate pathway"/>
    <property type="evidence" value="ECO:0007669"/>
    <property type="project" value="InterPro"/>
</dbReference>
<comment type="caution">
    <text evidence="10">The sequence shown here is derived from an EMBL/GenBank/DDBJ whole genome shotgun (WGS) entry which is preliminary data.</text>
</comment>
<keyword evidence="11" id="KW-1185">Reference proteome</keyword>
<keyword evidence="5" id="KW-0067">ATP-binding</keyword>
<proteinExistence type="inferred from homology"/>
<evidence type="ECO:0000256" key="1">
    <source>
        <dbReference type="ARBA" id="ARBA00008831"/>
    </source>
</evidence>
<evidence type="ECO:0000259" key="8">
    <source>
        <dbReference type="Pfam" id="PF18376"/>
    </source>
</evidence>
<keyword evidence="4" id="KW-0547">Nucleotide-binding</keyword>